<feature type="non-terminal residue" evidence="1">
    <location>
        <position position="38"/>
    </location>
</feature>
<gene>
    <name evidence="1" type="ORF">DARMORV10_C02P39150.1</name>
</gene>
<dbReference type="AlphaFoldDB" id="A0A816KCK3"/>
<evidence type="ECO:0000313" key="1">
    <source>
        <dbReference type="EMBL" id="CAF1916202.1"/>
    </source>
</evidence>
<dbReference type="Proteomes" id="UP001295469">
    <property type="component" value="Chromosome C02"/>
</dbReference>
<accession>A0A816KCK3</accession>
<name>A0A816KCK3_BRANA</name>
<organism evidence="1">
    <name type="scientific">Brassica napus</name>
    <name type="common">Rape</name>
    <dbReference type="NCBI Taxonomy" id="3708"/>
    <lineage>
        <taxon>Eukaryota</taxon>
        <taxon>Viridiplantae</taxon>
        <taxon>Streptophyta</taxon>
        <taxon>Embryophyta</taxon>
        <taxon>Tracheophyta</taxon>
        <taxon>Spermatophyta</taxon>
        <taxon>Magnoliopsida</taxon>
        <taxon>eudicotyledons</taxon>
        <taxon>Gunneridae</taxon>
        <taxon>Pentapetalae</taxon>
        <taxon>rosids</taxon>
        <taxon>malvids</taxon>
        <taxon>Brassicales</taxon>
        <taxon>Brassicaceae</taxon>
        <taxon>Brassiceae</taxon>
        <taxon>Brassica</taxon>
    </lineage>
</organism>
<sequence>MVKELYPLFPISIIIKDCRYTGDFIWINDLNIEVNTRE</sequence>
<reference evidence="1" key="1">
    <citation type="submission" date="2021-01" db="EMBL/GenBank/DDBJ databases">
        <authorList>
            <consortium name="Genoscope - CEA"/>
            <person name="William W."/>
        </authorList>
    </citation>
    <scope>NUCLEOTIDE SEQUENCE</scope>
</reference>
<proteinExistence type="predicted"/>
<protein>
    <submittedName>
        <fullName evidence="1">(rape) hypothetical protein</fullName>
    </submittedName>
</protein>
<dbReference type="EMBL" id="HG994366">
    <property type="protein sequence ID" value="CAF1916202.1"/>
    <property type="molecule type" value="Genomic_DNA"/>
</dbReference>